<gene>
    <name evidence="2" type="ORF">DCF17_11305</name>
</gene>
<dbReference type="PANTHER" id="PTHR36933:SF1">
    <property type="entry name" value="SLL0788 PROTEIN"/>
    <property type="match status" value="1"/>
</dbReference>
<comment type="caution">
    <text evidence="2">The sequence shown here is derived from an EMBL/GenBank/DDBJ whole genome shotgun (WGS) entry which is preliminary data.</text>
</comment>
<dbReference type="PANTHER" id="PTHR36933">
    <property type="entry name" value="SLL0788 PROTEIN"/>
    <property type="match status" value="1"/>
</dbReference>
<dbReference type="Gene3D" id="1.20.1260.10">
    <property type="match status" value="1"/>
</dbReference>
<organism evidence="2 3">
    <name type="scientific">Shackletoniella antarctica</name>
    <dbReference type="NCBI Taxonomy" id="268115"/>
    <lineage>
        <taxon>Bacteria</taxon>
        <taxon>Bacillati</taxon>
        <taxon>Cyanobacteriota</taxon>
        <taxon>Cyanophyceae</taxon>
        <taxon>Oculatellales</taxon>
        <taxon>Oculatellaceae</taxon>
        <taxon>Shackletoniella</taxon>
    </lineage>
</organism>
<accession>A0A2W4Y089</accession>
<feature type="domain" description="DUF305" evidence="1">
    <location>
        <begin position="23"/>
        <end position="172"/>
    </location>
</feature>
<evidence type="ECO:0000259" key="1">
    <source>
        <dbReference type="Pfam" id="PF03713"/>
    </source>
</evidence>
<evidence type="ECO:0000313" key="3">
    <source>
        <dbReference type="Proteomes" id="UP000249081"/>
    </source>
</evidence>
<reference evidence="2 3" key="2">
    <citation type="submission" date="2018-06" db="EMBL/GenBank/DDBJ databases">
        <title>Metagenomic assembly of (sub)arctic Cyanobacteria and their associated microbiome from non-axenic cultures.</title>
        <authorList>
            <person name="Baurain D."/>
        </authorList>
    </citation>
    <scope>NUCLEOTIDE SEQUENCE [LARGE SCALE GENOMIC DNA]</scope>
    <source>
        <strain evidence="2">ULC041bin1</strain>
    </source>
</reference>
<reference evidence="3" key="1">
    <citation type="submission" date="2018-04" db="EMBL/GenBank/DDBJ databases">
        <authorList>
            <person name="Cornet L."/>
        </authorList>
    </citation>
    <scope>NUCLEOTIDE SEQUENCE [LARGE SCALE GENOMIC DNA]</scope>
</reference>
<protein>
    <submittedName>
        <fullName evidence="2">DUF305 domain-containing protein</fullName>
    </submittedName>
</protein>
<dbReference type="InterPro" id="IPR012347">
    <property type="entry name" value="Ferritin-like"/>
</dbReference>
<dbReference type="AlphaFoldDB" id="A0A2W4Y089"/>
<name>A0A2W4Y089_9CYAN</name>
<dbReference type="Proteomes" id="UP000249081">
    <property type="component" value="Unassembled WGS sequence"/>
</dbReference>
<sequence>MMHGGQGDAGHAMDLGPADATYDLRFIDGMIPHHEGALVMAEAALENSQRPEIRQMAEEIIAAQQVEIAQMQDWRAEWYPNAPAEPMMYHAEMNHDMPMSQEMISAMRMDMDLGGADEEFDLRFINGMIPHHVGAVEMAENLKGKSQRPELLALADDIIASQQAEIDQMEAWRQNWYGQ</sequence>
<dbReference type="Pfam" id="PF03713">
    <property type="entry name" value="DUF305"/>
    <property type="match status" value="1"/>
</dbReference>
<dbReference type="InterPro" id="IPR005183">
    <property type="entry name" value="DUF305_CopM-like"/>
</dbReference>
<dbReference type="EMBL" id="QBMN01000069">
    <property type="protein sequence ID" value="PZO40971.1"/>
    <property type="molecule type" value="Genomic_DNA"/>
</dbReference>
<evidence type="ECO:0000313" key="2">
    <source>
        <dbReference type="EMBL" id="PZO40971.1"/>
    </source>
</evidence>
<proteinExistence type="predicted"/>